<gene>
    <name evidence="2" type="ORF">PIIN_04571</name>
</gene>
<evidence type="ECO:0000313" key="2">
    <source>
        <dbReference type="EMBL" id="CCA70635.1"/>
    </source>
</evidence>
<sequence length="260" mass="29455">MRARVAPVGSSALKLSAKQDLPGGWEAGGFAQKLAYVYARKMDVINRGLGGYNSEWGIPAFEQMFTKDKTGTHPKCKLLTIWFGANDACLPFSNQHVPLDKYQQNLTWMVQALRTPSSEYYAPWTRIILLTPPPIQVDAWAQHIAERDPPKDMDRTWENTKAYADAAKEVARELRVPVVDAWDAIWKAAGEETLGLTRFLSDGLHLTREGYEVVYNELIKVIEKEYPELHYDKLPLILPAWDTVDPKNPRASVVSHYVDV</sequence>
<dbReference type="EMBL" id="CAFZ01000089">
    <property type="protein sequence ID" value="CCA70635.1"/>
    <property type="molecule type" value="Genomic_DNA"/>
</dbReference>
<dbReference type="InterPro" id="IPR013830">
    <property type="entry name" value="SGNH_hydro"/>
</dbReference>
<proteinExistence type="predicted"/>
<dbReference type="FunCoup" id="G4TH52">
    <property type="interactions" value="98"/>
</dbReference>
<evidence type="ECO:0000259" key="1">
    <source>
        <dbReference type="Pfam" id="PF13472"/>
    </source>
</evidence>
<dbReference type="AlphaFoldDB" id="G4TH52"/>
<protein>
    <recommendedName>
        <fullName evidence="1">SGNH hydrolase-type esterase domain-containing protein</fullName>
    </recommendedName>
</protein>
<dbReference type="HOGENOM" id="CLU_051989_0_2_1"/>
<dbReference type="OrthoDB" id="671439at2759"/>
<dbReference type="Gene3D" id="3.40.50.1110">
    <property type="entry name" value="SGNH hydrolase"/>
    <property type="match status" value="1"/>
</dbReference>
<dbReference type="Proteomes" id="UP000007148">
    <property type="component" value="Unassembled WGS sequence"/>
</dbReference>
<dbReference type="Pfam" id="PF13472">
    <property type="entry name" value="Lipase_GDSL_2"/>
    <property type="match status" value="1"/>
</dbReference>
<dbReference type="STRING" id="1109443.G4TH52"/>
<dbReference type="SUPFAM" id="SSF52266">
    <property type="entry name" value="SGNH hydrolase"/>
    <property type="match status" value="1"/>
</dbReference>
<dbReference type="eggNOG" id="KOG3035">
    <property type="taxonomic scope" value="Eukaryota"/>
</dbReference>
<comment type="caution">
    <text evidence="2">The sequence shown here is derived from an EMBL/GenBank/DDBJ whole genome shotgun (WGS) entry which is preliminary data.</text>
</comment>
<dbReference type="InterPro" id="IPR045136">
    <property type="entry name" value="Iah1-like"/>
</dbReference>
<dbReference type="OMA" id="KMQQFPG"/>
<organism evidence="2 3">
    <name type="scientific">Serendipita indica (strain DSM 11827)</name>
    <name type="common">Root endophyte fungus</name>
    <name type="synonym">Piriformospora indica</name>
    <dbReference type="NCBI Taxonomy" id="1109443"/>
    <lineage>
        <taxon>Eukaryota</taxon>
        <taxon>Fungi</taxon>
        <taxon>Dikarya</taxon>
        <taxon>Basidiomycota</taxon>
        <taxon>Agaricomycotina</taxon>
        <taxon>Agaricomycetes</taxon>
        <taxon>Sebacinales</taxon>
        <taxon>Serendipitaceae</taxon>
        <taxon>Serendipita</taxon>
    </lineage>
</organism>
<dbReference type="PANTHER" id="PTHR14209:SF19">
    <property type="entry name" value="ISOAMYL ACETATE-HYDROLYZING ESTERASE 1 HOMOLOG"/>
    <property type="match status" value="1"/>
</dbReference>
<keyword evidence="3" id="KW-1185">Reference proteome</keyword>
<dbReference type="CDD" id="cd01838">
    <property type="entry name" value="Isoamyl_acetate_hydrolase_like"/>
    <property type="match status" value="1"/>
</dbReference>
<dbReference type="InParanoid" id="G4TH52"/>
<dbReference type="InterPro" id="IPR036514">
    <property type="entry name" value="SGNH_hydro_sf"/>
</dbReference>
<accession>G4TH52</accession>
<dbReference type="PANTHER" id="PTHR14209">
    <property type="entry name" value="ISOAMYL ACETATE-HYDROLYZING ESTERASE 1"/>
    <property type="match status" value="1"/>
</dbReference>
<reference evidence="2 3" key="1">
    <citation type="journal article" date="2011" name="PLoS Pathog.">
        <title>Endophytic Life Strategies Decoded by Genome and Transcriptome Analyses of the Mutualistic Root Symbiont Piriformospora indica.</title>
        <authorList>
            <person name="Zuccaro A."/>
            <person name="Lahrmann U."/>
            <person name="Guldener U."/>
            <person name="Langen G."/>
            <person name="Pfiffi S."/>
            <person name="Biedenkopf D."/>
            <person name="Wong P."/>
            <person name="Samans B."/>
            <person name="Grimm C."/>
            <person name="Basiewicz M."/>
            <person name="Murat C."/>
            <person name="Martin F."/>
            <person name="Kogel K.H."/>
        </authorList>
    </citation>
    <scope>NUCLEOTIDE SEQUENCE [LARGE SCALE GENOMIC DNA]</scope>
    <source>
        <strain evidence="2 3">DSM 11827</strain>
    </source>
</reference>
<feature type="domain" description="SGNH hydrolase-type esterase" evidence="1">
    <location>
        <begin position="25"/>
        <end position="213"/>
    </location>
</feature>
<name>G4TH52_SERID</name>
<evidence type="ECO:0000313" key="3">
    <source>
        <dbReference type="Proteomes" id="UP000007148"/>
    </source>
</evidence>